<dbReference type="SUPFAM" id="SSF51735">
    <property type="entry name" value="NAD(P)-binding Rossmann-fold domains"/>
    <property type="match status" value="1"/>
</dbReference>
<dbReference type="GO" id="GO:0051484">
    <property type="term" value="P:isopentenyl diphosphate biosynthetic process, methylerythritol 4-phosphate pathway involved in terpenoid biosynthetic process"/>
    <property type="evidence" value="ECO:0007669"/>
    <property type="project" value="UniProtKB-ARBA"/>
</dbReference>
<dbReference type="NCBIfam" id="TIGR00243">
    <property type="entry name" value="Dxr"/>
    <property type="match status" value="1"/>
</dbReference>
<feature type="binding site" evidence="9">
    <location>
        <position position="126"/>
    </location>
    <ligand>
        <name>NADPH</name>
        <dbReference type="ChEBI" id="CHEBI:57783"/>
    </ligand>
</feature>
<name>A0A8J6HZP9_9FIRM</name>
<dbReference type="PIRSF" id="PIRSF006205">
    <property type="entry name" value="Dxp_reductismrs"/>
    <property type="match status" value="1"/>
</dbReference>
<feature type="binding site" evidence="9">
    <location>
        <position position="206"/>
    </location>
    <ligand>
        <name>NADPH</name>
        <dbReference type="ChEBI" id="CHEBI:57783"/>
    </ligand>
</feature>
<dbReference type="UniPathway" id="UPA00056">
    <property type="reaction ID" value="UER00092"/>
</dbReference>
<dbReference type="InterPro" id="IPR013512">
    <property type="entry name" value="DXP_reductoisomerase_N"/>
</dbReference>
<comment type="catalytic activity">
    <reaction evidence="8">
        <text>2-C-methyl-D-erythritol 4-phosphate + NADP(+) = 1-deoxy-D-xylulose 5-phosphate + NADPH + H(+)</text>
        <dbReference type="Rhea" id="RHEA:13717"/>
        <dbReference type="ChEBI" id="CHEBI:15378"/>
        <dbReference type="ChEBI" id="CHEBI:57783"/>
        <dbReference type="ChEBI" id="CHEBI:57792"/>
        <dbReference type="ChEBI" id="CHEBI:58262"/>
        <dbReference type="ChEBI" id="CHEBI:58349"/>
        <dbReference type="EC" id="1.1.1.267"/>
    </reaction>
    <physiologicalReaction direction="right-to-left" evidence="8">
        <dbReference type="Rhea" id="RHEA:13719"/>
    </physiologicalReaction>
</comment>
<keyword evidence="7 9" id="KW-0414">Isoprene biosynthesis</keyword>
<feature type="binding site" evidence="9">
    <location>
        <position position="222"/>
    </location>
    <ligand>
        <name>1-deoxy-D-xylulose 5-phosphate</name>
        <dbReference type="ChEBI" id="CHEBI:57792"/>
    </ligand>
</feature>
<keyword evidence="5 9" id="KW-0560">Oxidoreductase</keyword>
<evidence type="ECO:0000256" key="3">
    <source>
        <dbReference type="ARBA" id="ARBA00022723"/>
    </source>
</evidence>
<dbReference type="RefSeq" id="WP_181339245.1">
    <property type="nucleotide sequence ID" value="NZ_JAAKDE010000008.1"/>
</dbReference>
<gene>
    <name evidence="9" type="primary">dxr</name>
    <name evidence="13" type="ORF">G5B42_04435</name>
</gene>
<dbReference type="AlphaFoldDB" id="A0A8J6HZP9"/>
<dbReference type="InterPro" id="IPR003821">
    <property type="entry name" value="DXP_reductoisomerase"/>
</dbReference>
<dbReference type="InterPro" id="IPR013644">
    <property type="entry name" value="DXP_reductoisomerase_C"/>
</dbReference>
<dbReference type="EC" id="1.1.1.267" evidence="9"/>
<comment type="caution">
    <text evidence="13">The sequence shown here is derived from an EMBL/GenBank/DDBJ whole genome shotgun (WGS) entry which is preliminary data.</text>
</comment>
<evidence type="ECO:0000256" key="2">
    <source>
        <dbReference type="ARBA" id="ARBA00006825"/>
    </source>
</evidence>
<evidence type="ECO:0000256" key="4">
    <source>
        <dbReference type="ARBA" id="ARBA00022857"/>
    </source>
</evidence>
<dbReference type="Gene3D" id="3.40.50.720">
    <property type="entry name" value="NAD(P)-binding Rossmann-like Domain"/>
    <property type="match status" value="1"/>
</dbReference>
<feature type="binding site" evidence="9">
    <location>
        <position position="177"/>
    </location>
    <ligand>
        <name>1-deoxy-D-xylulose 5-phosphate</name>
        <dbReference type="ChEBI" id="CHEBI:57792"/>
    </ligand>
</feature>
<keyword evidence="9" id="KW-0460">Magnesium</keyword>
<feature type="binding site" evidence="9">
    <location>
        <position position="153"/>
    </location>
    <ligand>
        <name>1-deoxy-D-xylulose 5-phosphate</name>
        <dbReference type="ChEBI" id="CHEBI:57792"/>
    </ligand>
</feature>
<dbReference type="Gene3D" id="1.10.1740.10">
    <property type="match status" value="1"/>
</dbReference>
<feature type="binding site" evidence="9">
    <location>
        <position position="153"/>
    </location>
    <ligand>
        <name>Mn(2+)</name>
        <dbReference type="ChEBI" id="CHEBI:29035"/>
    </ligand>
</feature>
<reference evidence="13" key="1">
    <citation type="submission" date="2020-06" db="EMBL/GenBank/DDBJ databases">
        <title>Novel chitinolytic bacterium.</title>
        <authorList>
            <person name="Ungkulpasvich U."/>
            <person name="Kosugi A."/>
            <person name="Uke A."/>
        </authorList>
    </citation>
    <scope>NUCLEOTIDE SEQUENCE</scope>
    <source>
        <strain evidence="13">UUS1-1</strain>
    </source>
</reference>
<keyword evidence="6 9" id="KW-0464">Manganese</keyword>
<dbReference type="FunFam" id="3.40.50.720:FF:000045">
    <property type="entry name" value="1-deoxy-D-xylulose 5-phosphate reductoisomerase"/>
    <property type="match status" value="1"/>
</dbReference>
<evidence type="ECO:0000256" key="7">
    <source>
        <dbReference type="ARBA" id="ARBA00023229"/>
    </source>
</evidence>
<keyword evidence="3 9" id="KW-0479">Metal-binding</keyword>
<dbReference type="EMBL" id="JAAKDE010000008">
    <property type="protein sequence ID" value="MBA2132791.1"/>
    <property type="molecule type" value="Genomic_DNA"/>
</dbReference>
<evidence type="ECO:0000256" key="9">
    <source>
        <dbReference type="HAMAP-Rule" id="MF_00183"/>
    </source>
</evidence>
<feature type="binding site" evidence="9">
    <location>
        <position position="125"/>
    </location>
    <ligand>
        <name>1-deoxy-D-xylulose 5-phosphate</name>
        <dbReference type="ChEBI" id="CHEBI:57792"/>
    </ligand>
</feature>
<dbReference type="InterPro" id="IPR036291">
    <property type="entry name" value="NAD(P)-bd_dom_sf"/>
</dbReference>
<dbReference type="Proteomes" id="UP000657177">
    <property type="component" value="Unassembled WGS sequence"/>
</dbReference>
<dbReference type="PANTHER" id="PTHR30525">
    <property type="entry name" value="1-DEOXY-D-XYLULOSE 5-PHOSPHATE REDUCTOISOMERASE"/>
    <property type="match status" value="1"/>
</dbReference>
<dbReference type="SUPFAM" id="SSF55347">
    <property type="entry name" value="Glyceraldehyde-3-phosphate dehydrogenase-like, C-terminal domain"/>
    <property type="match status" value="1"/>
</dbReference>
<evidence type="ECO:0000256" key="1">
    <source>
        <dbReference type="ARBA" id="ARBA00005094"/>
    </source>
</evidence>
<evidence type="ECO:0000256" key="5">
    <source>
        <dbReference type="ARBA" id="ARBA00023002"/>
    </source>
</evidence>
<keyword evidence="4 9" id="KW-0521">NADP</keyword>
<dbReference type="Pfam" id="PF13288">
    <property type="entry name" value="DXPR_C"/>
    <property type="match status" value="1"/>
</dbReference>
<evidence type="ECO:0000259" key="11">
    <source>
        <dbReference type="Pfam" id="PF08436"/>
    </source>
</evidence>
<protein>
    <recommendedName>
        <fullName evidence="9">1-deoxy-D-xylulose 5-phosphate reductoisomerase</fullName>
        <shortName evidence="9">DXP reductoisomerase</shortName>
        <ecNumber evidence="9">1.1.1.267</ecNumber>
    </recommendedName>
    <alternativeName>
        <fullName evidence="9">1-deoxyxylulose-5-phosphate reductoisomerase</fullName>
    </alternativeName>
    <alternativeName>
        <fullName evidence="9">2-C-methyl-D-erythritol 4-phosphate synthase</fullName>
    </alternativeName>
</protein>
<organism evidence="13 14">
    <name type="scientific">Capillibacterium thermochitinicola</name>
    <dbReference type="NCBI Taxonomy" id="2699427"/>
    <lineage>
        <taxon>Bacteria</taxon>
        <taxon>Bacillati</taxon>
        <taxon>Bacillota</taxon>
        <taxon>Capillibacterium</taxon>
    </lineage>
</organism>
<dbReference type="SUPFAM" id="SSF69055">
    <property type="entry name" value="1-deoxy-D-xylulose-5-phosphate reductoisomerase, C-terminal domain"/>
    <property type="match status" value="1"/>
</dbReference>
<dbReference type="GO" id="GO:0070402">
    <property type="term" value="F:NADPH binding"/>
    <property type="evidence" value="ECO:0007669"/>
    <property type="project" value="InterPro"/>
</dbReference>
<evidence type="ECO:0000256" key="6">
    <source>
        <dbReference type="ARBA" id="ARBA00023211"/>
    </source>
</evidence>
<feature type="binding site" evidence="9">
    <location>
        <position position="219"/>
    </location>
    <ligand>
        <name>1-deoxy-D-xylulose 5-phosphate</name>
        <dbReference type="ChEBI" id="CHEBI:57792"/>
    </ligand>
</feature>
<feature type="domain" description="DXP reductoisomerase C-terminal" evidence="12">
    <location>
        <begin position="262"/>
        <end position="380"/>
    </location>
</feature>
<feature type="binding site" evidence="9">
    <location>
        <position position="222"/>
    </location>
    <ligand>
        <name>Mn(2+)</name>
        <dbReference type="ChEBI" id="CHEBI:29035"/>
    </ligand>
</feature>
<keyword evidence="14" id="KW-1185">Reference proteome</keyword>
<sequence>MQKNLVILGATGSIGQQTLDVVTRVLAADFRVYGLSAHNRGDRLAELIRKHSPRKAVVTNSEQYEEVLAATAGWEGELLSGPDGLLELVTDPAVDVVVSAVVGAAGIQPTLAALQAGKKVALANKESLVAAGELIMAALKGESSAELIPVDSEHSAIFQCLQAVTETDLKQVHLTASGGPFARWTVEEMKTVTPEAALAHPTWRMGGKITIDSATLMNKGLEVIEAHWLFGLPYDRIKVVIHPQSIIHSLIELVDGSLLAQLGPADMRLPIQYALTYPERKANPFSRLDLYQLSDLQFYPPDFKRFPCLELAYAAGKAGGVLPTVLNAANEEAVYAFLGRRIGFLAIPRLIERAMNAYERGSSQSLDLDTILAVDAWTRRLTRQFIARESG</sequence>
<comment type="pathway">
    <text evidence="1 9">Isoprenoid biosynthesis; isopentenyl diphosphate biosynthesis via DXP pathway; isopentenyl diphosphate from 1-deoxy-D-xylulose 5-phosphate: step 1/6.</text>
</comment>
<feature type="domain" description="1-deoxy-D-xylulose 5-phosphate reductoisomerase N-terminal" evidence="10">
    <location>
        <begin position="5"/>
        <end position="132"/>
    </location>
</feature>
<dbReference type="HAMAP" id="MF_00183">
    <property type="entry name" value="DXP_reductoisom"/>
    <property type="match status" value="1"/>
</dbReference>
<feature type="binding site" evidence="9">
    <location>
        <position position="151"/>
    </location>
    <ligand>
        <name>Mn(2+)</name>
        <dbReference type="ChEBI" id="CHEBI:29035"/>
    </ligand>
</feature>
<dbReference type="GO" id="GO:0030604">
    <property type="term" value="F:1-deoxy-D-xylulose-5-phosphate reductoisomerase activity"/>
    <property type="evidence" value="ECO:0007669"/>
    <property type="project" value="UniProtKB-UniRule"/>
</dbReference>
<comment type="caution">
    <text evidence="9">Lacks conserved residue(s) required for the propagation of feature annotation.</text>
</comment>
<evidence type="ECO:0000259" key="12">
    <source>
        <dbReference type="Pfam" id="PF13288"/>
    </source>
</evidence>
<feature type="binding site" evidence="9">
    <location>
        <position position="218"/>
    </location>
    <ligand>
        <name>1-deoxy-D-xylulose 5-phosphate</name>
        <dbReference type="ChEBI" id="CHEBI:57792"/>
    </ligand>
</feature>
<feature type="binding site" evidence="9">
    <location>
        <position position="152"/>
    </location>
    <ligand>
        <name>1-deoxy-D-xylulose 5-phosphate</name>
        <dbReference type="ChEBI" id="CHEBI:57792"/>
    </ligand>
</feature>
<accession>A0A8J6HZP9</accession>
<comment type="cofactor">
    <cofactor evidence="9">
        <name>Mg(2+)</name>
        <dbReference type="ChEBI" id="CHEBI:18420"/>
    </cofactor>
    <cofactor evidence="9">
        <name>Mn(2+)</name>
        <dbReference type="ChEBI" id="CHEBI:29035"/>
    </cofactor>
</comment>
<dbReference type="GO" id="GO:0030145">
    <property type="term" value="F:manganese ion binding"/>
    <property type="evidence" value="ECO:0007669"/>
    <property type="project" value="TreeGrafter"/>
</dbReference>
<feature type="binding site" evidence="9">
    <location>
        <position position="13"/>
    </location>
    <ligand>
        <name>NADPH</name>
        <dbReference type="ChEBI" id="CHEBI:57783"/>
    </ligand>
</feature>
<comment type="similarity">
    <text evidence="2 9">Belongs to the DXR family.</text>
</comment>
<proteinExistence type="inferred from homology"/>
<dbReference type="Pfam" id="PF08436">
    <property type="entry name" value="DXP_redisom_C"/>
    <property type="match status" value="1"/>
</dbReference>
<evidence type="ECO:0000256" key="8">
    <source>
        <dbReference type="ARBA" id="ARBA00048543"/>
    </source>
</evidence>
<dbReference type="PANTHER" id="PTHR30525:SF0">
    <property type="entry name" value="1-DEOXY-D-XYLULOSE 5-PHOSPHATE REDUCTOISOMERASE, CHLOROPLASTIC"/>
    <property type="match status" value="1"/>
</dbReference>
<comment type="function">
    <text evidence="9">Catalyzes the NADPH-dependent rearrangement and reduction of 1-deoxy-D-xylulose-5-phosphate (DXP) to 2-C-methyl-D-erythritol 4-phosphate (MEP).</text>
</comment>
<feature type="binding site" evidence="9">
    <location>
        <position position="11"/>
    </location>
    <ligand>
        <name>NADPH</name>
        <dbReference type="ChEBI" id="CHEBI:57783"/>
    </ligand>
</feature>
<feature type="binding site" evidence="9">
    <location>
        <position position="200"/>
    </location>
    <ligand>
        <name>1-deoxy-D-xylulose 5-phosphate</name>
        <dbReference type="ChEBI" id="CHEBI:57792"/>
    </ligand>
</feature>
<dbReference type="Pfam" id="PF02670">
    <property type="entry name" value="DXP_reductoisom"/>
    <property type="match status" value="1"/>
</dbReference>
<dbReference type="InterPro" id="IPR026877">
    <property type="entry name" value="DXPR_C"/>
</dbReference>
<feature type="binding site" evidence="9">
    <location>
        <position position="14"/>
    </location>
    <ligand>
        <name>NADPH</name>
        <dbReference type="ChEBI" id="CHEBI:57783"/>
    </ligand>
</feature>
<evidence type="ECO:0000313" key="14">
    <source>
        <dbReference type="Proteomes" id="UP000657177"/>
    </source>
</evidence>
<feature type="binding site" evidence="9">
    <location>
        <position position="124"/>
    </location>
    <ligand>
        <name>NADPH</name>
        <dbReference type="ChEBI" id="CHEBI:57783"/>
    </ligand>
</feature>
<evidence type="ECO:0000259" key="10">
    <source>
        <dbReference type="Pfam" id="PF02670"/>
    </source>
</evidence>
<feature type="binding site" evidence="9">
    <location>
        <position position="213"/>
    </location>
    <ligand>
        <name>1-deoxy-D-xylulose 5-phosphate</name>
        <dbReference type="ChEBI" id="CHEBI:57792"/>
    </ligand>
</feature>
<dbReference type="InterPro" id="IPR036169">
    <property type="entry name" value="DXPR_C_sf"/>
</dbReference>
<feature type="domain" description="1-deoxy-D-xylulose 5-phosphate reductoisomerase C-terminal" evidence="11">
    <location>
        <begin position="147"/>
        <end position="230"/>
    </location>
</feature>
<evidence type="ECO:0000313" key="13">
    <source>
        <dbReference type="EMBL" id="MBA2132791.1"/>
    </source>
</evidence>
<feature type="binding site" evidence="9">
    <location>
        <position position="12"/>
    </location>
    <ligand>
        <name>NADPH</name>
        <dbReference type="ChEBI" id="CHEBI:57783"/>
    </ligand>
</feature>
<dbReference type="NCBIfam" id="NF009114">
    <property type="entry name" value="PRK12464.1"/>
    <property type="match status" value="1"/>
</dbReference>